<dbReference type="RefSeq" id="WP_159527466.1">
    <property type="nucleotide sequence ID" value="NZ_WUUU01000195.1"/>
</dbReference>
<dbReference type="AlphaFoldDB" id="A0A6B0SR70"/>
<keyword evidence="3" id="KW-1185">Reference proteome</keyword>
<dbReference type="InterPro" id="IPR008972">
    <property type="entry name" value="Cupredoxin"/>
</dbReference>
<dbReference type="EMBL" id="WUUU01000195">
    <property type="protein sequence ID" value="MXR22073.1"/>
    <property type="molecule type" value="Genomic_DNA"/>
</dbReference>
<comment type="caution">
    <text evidence="2">The sequence shown here is derived from an EMBL/GenBank/DDBJ whole genome shotgun (WGS) entry which is preliminary data.</text>
</comment>
<sequence length="204" mass="22041">MVSRKPIVALALIGVLLLEAVGPAAAHGWQTTVERGPMELGVSSSPQAPVAGRQTEFSARIADDDPAGDEDRLDWGGVTNQTVEIHLRGPNEFHDHVKAQIPEDDAHFHWTYMFPDEGTYTMAVVTELEAEETFEYTFEVEGVYDYYCTPARADSTSPSTPRTSRPSRPSSRTYRTGSTASPSGRSRSPGTATSGTSSSSTENG</sequence>
<proteinExistence type="predicted"/>
<accession>A0A6B0SR70</accession>
<feature type="compositionally biased region" description="Low complexity" evidence="1">
    <location>
        <begin position="183"/>
        <end position="204"/>
    </location>
</feature>
<evidence type="ECO:0000256" key="1">
    <source>
        <dbReference type="SAM" id="MobiDB-lite"/>
    </source>
</evidence>
<dbReference type="Proteomes" id="UP000471521">
    <property type="component" value="Unassembled WGS sequence"/>
</dbReference>
<dbReference type="Gene3D" id="2.60.40.420">
    <property type="entry name" value="Cupredoxins - blue copper proteins"/>
    <property type="match status" value="1"/>
</dbReference>
<feature type="region of interest" description="Disordered" evidence="1">
    <location>
        <begin position="151"/>
        <end position="204"/>
    </location>
</feature>
<protein>
    <submittedName>
        <fullName evidence="2">Uncharacterized protein</fullName>
    </submittedName>
</protein>
<reference evidence="2 3" key="1">
    <citation type="submission" date="2019-12" db="EMBL/GenBank/DDBJ databases">
        <title>Isolation and characterization of three novel carbon monoxide-oxidizing members of Halobacteria from salione crusts and soils.</title>
        <authorList>
            <person name="Myers M.R."/>
            <person name="King G.M."/>
        </authorList>
    </citation>
    <scope>NUCLEOTIDE SEQUENCE [LARGE SCALE GENOMIC DNA]</scope>
    <source>
        <strain evidence="2 3">PCN9</strain>
    </source>
</reference>
<evidence type="ECO:0000313" key="3">
    <source>
        <dbReference type="Proteomes" id="UP000471521"/>
    </source>
</evidence>
<organism evidence="2 3">
    <name type="scientific">Halobacterium bonnevillei</name>
    <dbReference type="NCBI Taxonomy" id="2692200"/>
    <lineage>
        <taxon>Archaea</taxon>
        <taxon>Methanobacteriati</taxon>
        <taxon>Methanobacteriota</taxon>
        <taxon>Stenosarchaea group</taxon>
        <taxon>Halobacteria</taxon>
        <taxon>Halobacteriales</taxon>
        <taxon>Halobacteriaceae</taxon>
        <taxon>Halobacterium</taxon>
    </lineage>
</organism>
<name>A0A6B0SR70_9EURY</name>
<feature type="compositionally biased region" description="Low complexity" evidence="1">
    <location>
        <begin position="155"/>
        <end position="173"/>
    </location>
</feature>
<evidence type="ECO:0000313" key="2">
    <source>
        <dbReference type="EMBL" id="MXR22073.1"/>
    </source>
</evidence>
<dbReference type="SUPFAM" id="SSF49503">
    <property type="entry name" value="Cupredoxins"/>
    <property type="match status" value="1"/>
</dbReference>
<gene>
    <name evidence="2" type="ORF">GRX66_16260</name>
</gene>